<dbReference type="HOGENOM" id="CLU_2811345_0_0_6"/>
<dbReference type="EMBL" id="FM954973">
    <property type="protein sequence ID" value="CAV25201.1"/>
    <property type="molecule type" value="Genomic_DNA"/>
</dbReference>
<reference evidence="2 3" key="1">
    <citation type="submission" date="2009-02" db="EMBL/GenBank/DDBJ databases">
        <title>Vibrio splendidus str. LGP32 complete genome.</title>
        <authorList>
            <person name="Mazel D."/>
            <person name="Le Roux F."/>
        </authorList>
    </citation>
    <scope>NUCLEOTIDE SEQUENCE [LARGE SCALE GENOMIC DNA]</scope>
    <source>
        <strain evidence="2 3">LGP32</strain>
    </source>
</reference>
<evidence type="ECO:0000256" key="1">
    <source>
        <dbReference type="SAM" id="MobiDB-lite"/>
    </source>
</evidence>
<organism evidence="2 3">
    <name type="scientific">Vibrio atlanticus (strain LGP32)</name>
    <name type="common">Vibrio splendidus (strain Mel32)</name>
    <dbReference type="NCBI Taxonomy" id="575788"/>
    <lineage>
        <taxon>Bacteria</taxon>
        <taxon>Pseudomonadati</taxon>
        <taxon>Pseudomonadota</taxon>
        <taxon>Gammaproteobacteria</taxon>
        <taxon>Vibrionales</taxon>
        <taxon>Vibrionaceae</taxon>
        <taxon>Vibrio</taxon>
    </lineage>
</organism>
<evidence type="ECO:0000313" key="3">
    <source>
        <dbReference type="Proteomes" id="UP000009100"/>
    </source>
</evidence>
<accession>B7VPY8</accession>
<evidence type="ECO:0000313" key="2">
    <source>
        <dbReference type="EMBL" id="CAV25201.1"/>
    </source>
</evidence>
<feature type="region of interest" description="Disordered" evidence="1">
    <location>
        <begin position="1"/>
        <end position="23"/>
    </location>
</feature>
<dbReference type="AlphaFoldDB" id="B7VPY8"/>
<name>B7VPY8_VIBA3</name>
<sequence>MISAGRGPVSPSGDKSRFGKGKGFGMTAKYLGRHDKNNTLKSAEDEFVNDHERCFLFFKERSLLITT</sequence>
<protein>
    <submittedName>
        <fullName evidence="2">Uncharacterized protein</fullName>
    </submittedName>
</protein>
<proteinExistence type="predicted"/>
<gene>
    <name evidence="2" type="ordered locus">VS_II0017</name>
</gene>
<dbReference type="KEGG" id="vsp:VS_II0017"/>
<dbReference type="Proteomes" id="UP000009100">
    <property type="component" value="Chromosome 2"/>
</dbReference>